<dbReference type="PROSITE" id="PS00154">
    <property type="entry name" value="ATPASE_E1_E2"/>
    <property type="match status" value="1"/>
</dbReference>
<feature type="transmembrane region" description="Helical" evidence="10">
    <location>
        <begin position="677"/>
        <end position="694"/>
    </location>
</feature>
<feature type="domain" description="HMA" evidence="11">
    <location>
        <begin position="8"/>
        <end position="72"/>
    </location>
</feature>
<feature type="transmembrane region" description="Helical" evidence="10">
    <location>
        <begin position="700"/>
        <end position="718"/>
    </location>
</feature>
<dbReference type="GO" id="GO:0005524">
    <property type="term" value="F:ATP binding"/>
    <property type="evidence" value="ECO:0007669"/>
    <property type="project" value="UniProtKB-UniRule"/>
</dbReference>
<dbReference type="PANTHER" id="PTHR48085">
    <property type="entry name" value="CADMIUM/ZINC-TRANSPORTING ATPASE HMA2-RELATED"/>
    <property type="match status" value="1"/>
</dbReference>
<keyword evidence="9 10" id="KW-0472">Membrane</keyword>
<feature type="transmembrane region" description="Helical" evidence="10">
    <location>
        <begin position="93"/>
        <end position="112"/>
    </location>
</feature>
<dbReference type="PROSITE" id="PS50846">
    <property type="entry name" value="HMA_2"/>
    <property type="match status" value="1"/>
</dbReference>
<dbReference type="Gene3D" id="3.40.50.1000">
    <property type="entry name" value="HAD superfamily/HAD-like"/>
    <property type="match status" value="1"/>
</dbReference>
<proteinExistence type="inferred from homology"/>
<dbReference type="InterPro" id="IPR059000">
    <property type="entry name" value="ATPase_P-type_domA"/>
</dbReference>
<keyword evidence="7" id="KW-1278">Translocase</keyword>
<keyword evidence="5 10" id="KW-0547">Nucleotide-binding</keyword>
<dbReference type="NCBIfam" id="TIGR01525">
    <property type="entry name" value="ATPase-IB_hvy"/>
    <property type="match status" value="1"/>
</dbReference>
<dbReference type="PANTHER" id="PTHR48085:SF5">
    <property type="entry name" value="CADMIUM_ZINC-TRANSPORTING ATPASE HMA4-RELATED"/>
    <property type="match status" value="1"/>
</dbReference>
<dbReference type="SFLD" id="SFLDS00003">
    <property type="entry name" value="Haloacid_Dehalogenase"/>
    <property type="match status" value="1"/>
</dbReference>
<organism evidence="12">
    <name type="scientific">Eiseniibacteriota bacterium</name>
    <dbReference type="NCBI Taxonomy" id="2212470"/>
    <lineage>
        <taxon>Bacteria</taxon>
        <taxon>Candidatus Eiseniibacteriota</taxon>
    </lineage>
</organism>
<evidence type="ECO:0000256" key="8">
    <source>
        <dbReference type="ARBA" id="ARBA00022989"/>
    </source>
</evidence>
<dbReference type="PRINTS" id="PR00119">
    <property type="entry name" value="CATATPASE"/>
</dbReference>
<dbReference type="InterPro" id="IPR044492">
    <property type="entry name" value="P_typ_ATPase_HD_dom"/>
</dbReference>
<dbReference type="InterPro" id="IPR051014">
    <property type="entry name" value="Cation_Transport_ATPase_IB"/>
</dbReference>
<dbReference type="GO" id="GO:0005886">
    <property type="term" value="C:plasma membrane"/>
    <property type="evidence" value="ECO:0007669"/>
    <property type="project" value="UniProtKB-SubCell"/>
</dbReference>
<dbReference type="SUPFAM" id="SSF56784">
    <property type="entry name" value="HAD-like"/>
    <property type="match status" value="1"/>
</dbReference>
<dbReference type="AlphaFoldDB" id="A0A832I0N3"/>
<protein>
    <submittedName>
        <fullName evidence="12">Heavy metal translocating P-type ATPase</fullName>
    </submittedName>
</protein>
<dbReference type="PRINTS" id="PR00941">
    <property type="entry name" value="CDATPASE"/>
</dbReference>
<evidence type="ECO:0000256" key="2">
    <source>
        <dbReference type="ARBA" id="ARBA00006024"/>
    </source>
</evidence>
<dbReference type="Pfam" id="PF00122">
    <property type="entry name" value="E1-E2_ATPase"/>
    <property type="match status" value="1"/>
</dbReference>
<dbReference type="SFLD" id="SFLDF00027">
    <property type="entry name" value="p-type_atpase"/>
    <property type="match status" value="1"/>
</dbReference>
<evidence type="ECO:0000256" key="6">
    <source>
        <dbReference type="ARBA" id="ARBA00022840"/>
    </source>
</evidence>
<gene>
    <name evidence="12" type="ORF">ENR23_03660</name>
</gene>
<evidence type="ECO:0000259" key="11">
    <source>
        <dbReference type="PROSITE" id="PS50846"/>
    </source>
</evidence>
<feature type="transmembrane region" description="Helical" evidence="10">
    <location>
        <begin position="337"/>
        <end position="356"/>
    </location>
</feature>
<evidence type="ECO:0000256" key="9">
    <source>
        <dbReference type="ARBA" id="ARBA00023136"/>
    </source>
</evidence>
<comment type="similarity">
    <text evidence="2 10">Belongs to the cation transport ATPase (P-type) (TC 3.A.3) family. Type IB subfamily.</text>
</comment>
<dbReference type="InterPro" id="IPR001757">
    <property type="entry name" value="P_typ_ATPase"/>
</dbReference>
<evidence type="ECO:0000313" key="12">
    <source>
        <dbReference type="EMBL" id="HGZ42519.1"/>
    </source>
</evidence>
<dbReference type="GO" id="GO:0016887">
    <property type="term" value="F:ATP hydrolysis activity"/>
    <property type="evidence" value="ECO:0007669"/>
    <property type="project" value="InterPro"/>
</dbReference>
<dbReference type="InterPro" id="IPR006121">
    <property type="entry name" value="HMA_dom"/>
</dbReference>
<reference evidence="12" key="1">
    <citation type="journal article" date="2020" name="mSystems">
        <title>Genome- and Community-Level Interaction Insights into Carbon Utilization and Element Cycling Functions of Hydrothermarchaeota in Hydrothermal Sediment.</title>
        <authorList>
            <person name="Zhou Z."/>
            <person name="Liu Y."/>
            <person name="Xu W."/>
            <person name="Pan J."/>
            <person name="Luo Z.H."/>
            <person name="Li M."/>
        </authorList>
    </citation>
    <scope>NUCLEOTIDE SEQUENCE [LARGE SCALE GENOMIC DNA]</scope>
    <source>
        <strain evidence="12">SpSt-381</strain>
    </source>
</reference>
<evidence type="ECO:0000256" key="10">
    <source>
        <dbReference type="RuleBase" id="RU362081"/>
    </source>
</evidence>
<dbReference type="SUPFAM" id="SSF81665">
    <property type="entry name" value="Calcium ATPase, transmembrane domain M"/>
    <property type="match status" value="1"/>
</dbReference>
<dbReference type="SFLD" id="SFLDG00002">
    <property type="entry name" value="C1.7:_P-type_atpase_like"/>
    <property type="match status" value="1"/>
</dbReference>
<dbReference type="InterPro" id="IPR023299">
    <property type="entry name" value="ATPase_P-typ_cyto_dom_N"/>
</dbReference>
<dbReference type="InterPro" id="IPR036412">
    <property type="entry name" value="HAD-like_sf"/>
</dbReference>
<dbReference type="Gene3D" id="2.70.150.10">
    <property type="entry name" value="Calcium-transporting ATPase, cytoplasmic transduction domain A"/>
    <property type="match status" value="1"/>
</dbReference>
<dbReference type="InterPro" id="IPR027256">
    <property type="entry name" value="P-typ_ATPase_IB"/>
</dbReference>
<keyword evidence="6 10" id="KW-0067">ATP-binding</keyword>
<feature type="transmembrane region" description="Helical" evidence="10">
    <location>
        <begin position="132"/>
        <end position="152"/>
    </location>
</feature>
<dbReference type="EMBL" id="DSQF01000005">
    <property type="protein sequence ID" value="HGZ42519.1"/>
    <property type="molecule type" value="Genomic_DNA"/>
</dbReference>
<dbReference type="FunFam" id="2.70.150.10:FF:000002">
    <property type="entry name" value="Copper-transporting ATPase 1, putative"/>
    <property type="match status" value="1"/>
</dbReference>
<dbReference type="Pfam" id="PF00702">
    <property type="entry name" value="Hydrolase"/>
    <property type="match status" value="1"/>
</dbReference>
<keyword evidence="3 10" id="KW-0812">Transmembrane</keyword>
<name>A0A832I0N3_UNCEI</name>
<dbReference type="GO" id="GO:0046872">
    <property type="term" value="F:metal ion binding"/>
    <property type="evidence" value="ECO:0007669"/>
    <property type="project" value="UniProtKB-KW"/>
</dbReference>
<dbReference type="GO" id="GO:0019829">
    <property type="term" value="F:ATPase-coupled monoatomic cation transmembrane transporter activity"/>
    <property type="evidence" value="ECO:0007669"/>
    <property type="project" value="InterPro"/>
</dbReference>
<comment type="caution">
    <text evidence="12">The sequence shown here is derived from an EMBL/GenBank/DDBJ whole genome shotgun (WGS) entry which is preliminary data.</text>
</comment>
<evidence type="ECO:0000256" key="1">
    <source>
        <dbReference type="ARBA" id="ARBA00004141"/>
    </source>
</evidence>
<evidence type="ECO:0000256" key="4">
    <source>
        <dbReference type="ARBA" id="ARBA00022723"/>
    </source>
</evidence>
<dbReference type="Gene3D" id="3.40.1110.10">
    <property type="entry name" value="Calcium-transporting ATPase, cytoplasmic domain N"/>
    <property type="match status" value="1"/>
</dbReference>
<comment type="subcellular location">
    <subcellularLocation>
        <location evidence="10">Cell membrane</location>
    </subcellularLocation>
    <subcellularLocation>
        <location evidence="1">Membrane</location>
        <topology evidence="1">Multi-pass membrane protein</topology>
    </subcellularLocation>
</comment>
<evidence type="ECO:0000256" key="5">
    <source>
        <dbReference type="ARBA" id="ARBA00022741"/>
    </source>
</evidence>
<keyword evidence="8 10" id="KW-1133">Transmembrane helix</keyword>
<dbReference type="NCBIfam" id="TIGR01494">
    <property type="entry name" value="ATPase_P-type"/>
    <property type="match status" value="1"/>
</dbReference>
<accession>A0A832I0N3</accession>
<dbReference type="InterPro" id="IPR008250">
    <property type="entry name" value="ATPase_P-typ_transduc_dom_A_sf"/>
</dbReference>
<evidence type="ECO:0000256" key="3">
    <source>
        <dbReference type="ARBA" id="ARBA00022692"/>
    </source>
</evidence>
<feature type="transmembrane region" description="Helical" evidence="10">
    <location>
        <begin position="368"/>
        <end position="393"/>
    </location>
</feature>
<keyword evidence="10" id="KW-1003">Cell membrane</keyword>
<dbReference type="InterPro" id="IPR018303">
    <property type="entry name" value="ATPase_P-typ_P_site"/>
</dbReference>
<dbReference type="InterPro" id="IPR036163">
    <property type="entry name" value="HMA_dom_sf"/>
</dbReference>
<dbReference type="InterPro" id="IPR023298">
    <property type="entry name" value="ATPase_P-typ_TM_dom_sf"/>
</dbReference>
<keyword evidence="4 10" id="KW-0479">Metal-binding</keyword>
<dbReference type="SUPFAM" id="SSF55008">
    <property type="entry name" value="HMA, heavy metal-associated domain"/>
    <property type="match status" value="1"/>
</dbReference>
<evidence type="ECO:0000256" key="7">
    <source>
        <dbReference type="ARBA" id="ARBA00022967"/>
    </source>
</evidence>
<dbReference type="InterPro" id="IPR023214">
    <property type="entry name" value="HAD_sf"/>
</dbReference>
<dbReference type="SUPFAM" id="SSF81653">
    <property type="entry name" value="Calcium ATPase, transduction domain A"/>
    <property type="match status" value="1"/>
</dbReference>
<sequence>MPDREPPKPLRVRITGMDCAEEVGAVRRAVEPIVGDPDRLSYDILEGVMSVVGPVDEQAVVQAVAGTGMRAKILGDDRSLRVLDHGHEHRTKTLLTVLSGAFVAAGFAAHAIMAGGVAEALGREGLGQTHRVPLPAVLFYAAAILAGGRYVAPKALSAARRLRPDMNLLMTVAVMGAVFLGEWFEAATVSFLFALSLTLESWSIGRARRAVAALLDLSPQTALVKDETGNIQSVRVEQVPAGTSFVVRPGDRIPLDGVVVAGQSEVDQAPITGESIPVAKAPDSEVFAGTINGDGVLEVRSSRAAGDTTLARIIRMVRDAQTKRAASEQWVERFARIYTPSVMALAALILLVPPLLGSGAWSEWLYRSLVLLVIACPCALVISTPVSIVAGLASAARAGVLVKGGIYLELPARLRAIAFDKTGTLTQGRLAVEQVIPLDGHSRQELLERAAALEAHNSHPLALAILSHAEAEGVRVAPAADVAVMQGRGVRGRYRGKSYWMGSHRFLEEQGREPPEVHTALVELAASGSSVVVVGSDDHVCGLITLKDLPRPDAGAAIEQLKNLGIQRVVMLTGDNRATAEAIARAIKVTEIRAELLPADKVGAIGELTTDGPAAMVGDGVNDAPAMARADLGIAMGAVGSDAAIETADIALMSDDLRKVPWLVSHSRRTITVIRQNIAFSLIVKAIFVGLAFAGRATLWSAIAADMGASLLVVFNGLRLLRAHRQIGTGAVIARGTS</sequence>